<dbReference type="VEuPathDB" id="FungiDB:PSHT_07795"/>
<name>A0A2S4V979_9BASI</name>
<evidence type="ECO:0000313" key="1">
    <source>
        <dbReference type="EMBL" id="POW06048.1"/>
    </source>
</evidence>
<evidence type="ECO:0000313" key="2">
    <source>
        <dbReference type="Proteomes" id="UP000239156"/>
    </source>
</evidence>
<keyword evidence="2" id="KW-1185">Reference proteome</keyword>
<dbReference type="EMBL" id="PKSL01000091">
    <property type="protein sequence ID" value="POW06048.1"/>
    <property type="molecule type" value="Genomic_DNA"/>
</dbReference>
<sequence>MVLQSNLKAKYQPEGKNCAALTSAGFGRTRCCKTDILKDLKADSKGIIQIPRAQLFHGAFLDFPTQDSTDECI</sequence>
<gene>
    <name evidence="1" type="ORF">PSTT_09259</name>
</gene>
<dbReference type="Proteomes" id="UP000239156">
    <property type="component" value="Unassembled WGS sequence"/>
</dbReference>
<reference evidence="1" key="1">
    <citation type="submission" date="2017-12" db="EMBL/GenBank/DDBJ databases">
        <title>Gene loss provides genomic basis for host adaptation in cereal stripe rust fungi.</title>
        <authorList>
            <person name="Xia C."/>
        </authorList>
    </citation>
    <scope>NUCLEOTIDE SEQUENCE [LARGE SCALE GENOMIC DNA]</scope>
    <source>
        <strain evidence="1">93-210</strain>
    </source>
</reference>
<organism evidence="1 2">
    <name type="scientific">Puccinia striiformis</name>
    <dbReference type="NCBI Taxonomy" id="27350"/>
    <lineage>
        <taxon>Eukaryota</taxon>
        <taxon>Fungi</taxon>
        <taxon>Dikarya</taxon>
        <taxon>Basidiomycota</taxon>
        <taxon>Pucciniomycotina</taxon>
        <taxon>Pucciniomycetes</taxon>
        <taxon>Pucciniales</taxon>
        <taxon>Pucciniaceae</taxon>
        <taxon>Puccinia</taxon>
    </lineage>
</organism>
<protein>
    <submittedName>
        <fullName evidence="1">Uncharacterized protein</fullName>
    </submittedName>
</protein>
<comment type="caution">
    <text evidence="1">The sequence shown here is derived from an EMBL/GenBank/DDBJ whole genome shotgun (WGS) entry which is preliminary data.</text>
</comment>
<accession>A0A2S4V979</accession>
<proteinExistence type="predicted"/>
<dbReference type="VEuPathDB" id="FungiDB:PSTT_09259"/>